<dbReference type="AlphaFoldDB" id="W7ESB1"/>
<feature type="binding site" description="axial binding residue" evidence="6">
    <location>
        <position position="467"/>
    </location>
    <ligand>
        <name>heme</name>
        <dbReference type="ChEBI" id="CHEBI:30413"/>
    </ligand>
    <ligandPart>
        <name>Fe</name>
        <dbReference type="ChEBI" id="CHEBI:18248"/>
    </ligandPart>
</feature>
<accession>W7ESB1</accession>
<dbReference type="CDD" id="cd11058">
    <property type="entry name" value="CYP60B-like"/>
    <property type="match status" value="1"/>
</dbReference>
<evidence type="ECO:0000313" key="9">
    <source>
        <dbReference type="EMBL" id="EUN28975.1"/>
    </source>
</evidence>
<dbReference type="EMBL" id="KI968716">
    <property type="protein sequence ID" value="EUN28975.1"/>
    <property type="molecule type" value="Genomic_DNA"/>
</dbReference>
<keyword evidence="8" id="KW-0812">Transmembrane</keyword>
<evidence type="ECO:0000256" key="6">
    <source>
        <dbReference type="PIRSR" id="PIRSR602401-1"/>
    </source>
</evidence>
<name>W7ESB1_BIPV3</name>
<dbReference type="InterPro" id="IPR036396">
    <property type="entry name" value="Cyt_P450_sf"/>
</dbReference>
<dbReference type="PANTHER" id="PTHR24305">
    <property type="entry name" value="CYTOCHROME P450"/>
    <property type="match status" value="1"/>
</dbReference>
<dbReference type="PROSITE" id="PS00086">
    <property type="entry name" value="CYTOCHROME_P450"/>
    <property type="match status" value="1"/>
</dbReference>
<gene>
    <name evidence="9" type="ORF">COCVIDRAFT_24986</name>
</gene>
<evidence type="ECO:0000256" key="3">
    <source>
        <dbReference type="ARBA" id="ARBA00022617"/>
    </source>
</evidence>
<evidence type="ECO:0000256" key="2">
    <source>
        <dbReference type="ARBA" id="ARBA00010617"/>
    </source>
</evidence>
<dbReference type="GO" id="GO:0020037">
    <property type="term" value="F:heme binding"/>
    <property type="evidence" value="ECO:0007669"/>
    <property type="project" value="InterPro"/>
</dbReference>
<dbReference type="PRINTS" id="PR00463">
    <property type="entry name" value="EP450I"/>
</dbReference>
<evidence type="ECO:0000256" key="4">
    <source>
        <dbReference type="ARBA" id="ARBA00022723"/>
    </source>
</evidence>
<dbReference type="GO" id="GO:0005506">
    <property type="term" value="F:iron ion binding"/>
    <property type="evidence" value="ECO:0007669"/>
    <property type="project" value="InterPro"/>
</dbReference>
<dbReference type="InterPro" id="IPR017972">
    <property type="entry name" value="Cyt_P450_CS"/>
</dbReference>
<keyword evidence="5 6" id="KW-0408">Iron</keyword>
<keyword evidence="7" id="KW-0560">Oxidoreductase</keyword>
<keyword evidence="8" id="KW-0472">Membrane</keyword>
<keyword evidence="7" id="KW-0503">Monooxygenase</keyword>
<dbReference type="InterPro" id="IPR050121">
    <property type="entry name" value="Cytochrome_P450_monoxygenase"/>
</dbReference>
<protein>
    <recommendedName>
        <fullName evidence="11">Cytochrome P450 monooxygenase</fullName>
    </recommendedName>
</protein>
<dbReference type="InterPro" id="IPR002401">
    <property type="entry name" value="Cyt_P450_E_grp-I"/>
</dbReference>
<dbReference type="Proteomes" id="UP000054337">
    <property type="component" value="Unassembled WGS sequence"/>
</dbReference>
<comment type="similarity">
    <text evidence="2 7">Belongs to the cytochrome P450 family.</text>
</comment>
<keyword evidence="8" id="KW-1133">Transmembrane helix</keyword>
<evidence type="ECO:0008006" key="11">
    <source>
        <dbReference type="Google" id="ProtNLM"/>
    </source>
</evidence>
<dbReference type="PRINTS" id="PR00385">
    <property type="entry name" value="P450"/>
</dbReference>
<proteinExistence type="inferred from homology"/>
<organism evidence="9 10">
    <name type="scientific">Bipolaris victoriae (strain FI3)</name>
    <name type="common">Victoria blight of oats agent</name>
    <name type="synonym">Cochliobolus victoriae</name>
    <dbReference type="NCBI Taxonomy" id="930091"/>
    <lineage>
        <taxon>Eukaryota</taxon>
        <taxon>Fungi</taxon>
        <taxon>Dikarya</taxon>
        <taxon>Ascomycota</taxon>
        <taxon>Pezizomycotina</taxon>
        <taxon>Dothideomycetes</taxon>
        <taxon>Pleosporomycetidae</taxon>
        <taxon>Pleosporales</taxon>
        <taxon>Pleosporineae</taxon>
        <taxon>Pleosporaceae</taxon>
        <taxon>Bipolaris</taxon>
    </lineage>
</organism>
<dbReference type="GO" id="GO:0004497">
    <property type="term" value="F:monooxygenase activity"/>
    <property type="evidence" value="ECO:0007669"/>
    <property type="project" value="UniProtKB-KW"/>
</dbReference>
<dbReference type="SUPFAM" id="SSF48264">
    <property type="entry name" value="Cytochrome P450"/>
    <property type="match status" value="1"/>
</dbReference>
<keyword evidence="10" id="KW-1185">Reference proteome</keyword>
<keyword evidence="4 6" id="KW-0479">Metal-binding</keyword>
<feature type="transmembrane region" description="Helical" evidence="8">
    <location>
        <begin position="20"/>
        <end position="44"/>
    </location>
</feature>
<evidence type="ECO:0000256" key="7">
    <source>
        <dbReference type="RuleBase" id="RU000461"/>
    </source>
</evidence>
<dbReference type="GO" id="GO:0016705">
    <property type="term" value="F:oxidoreductase activity, acting on paired donors, with incorporation or reduction of molecular oxygen"/>
    <property type="evidence" value="ECO:0007669"/>
    <property type="project" value="InterPro"/>
</dbReference>
<evidence type="ECO:0000256" key="1">
    <source>
        <dbReference type="ARBA" id="ARBA00001971"/>
    </source>
</evidence>
<dbReference type="GeneID" id="26253416"/>
<dbReference type="RefSeq" id="XP_014558521.1">
    <property type="nucleotide sequence ID" value="XM_014703035.1"/>
</dbReference>
<evidence type="ECO:0000256" key="8">
    <source>
        <dbReference type="SAM" id="Phobius"/>
    </source>
</evidence>
<keyword evidence="3 6" id="KW-0349">Heme</keyword>
<evidence type="ECO:0000256" key="5">
    <source>
        <dbReference type="ARBA" id="ARBA00023004"/>
    </source>
</evidence>
<dbReference type="PANTHER" id="PTHR24305:SF210">
    <property type="entry name" value="CYTOCHROME P450 MONOOXYGENASE ASQL-RELATED"/>
    <property type="match status" value="1"/>
</dbReference>
<dbReference type="OrthoDB" id="1470350at2759"/>
<reference evidence="9 10" key="1">
    <citation type="journal article" date="2013" name="PLoS Genet.">
        <title>Comparative genome structure, secondary metabolite, and effector coding capacity across Cochliobolus pathogens.</title>
        <authorList>
            <person name="Condon B.J."/>
            <person name="Leng Y."/>
            <person name="Wu D."/>
            <person name="Bushley K.E."/>
            <person name="Ohm R.A."/>
            <person name="Otillar R."/>
            <person name="Martin J."/>
            <person name="Schackwitz W."/>
            <person name="Grimwood J."/>
            <person name="MohdZainudin N."/>
            <person name="Xue C."/>
            <person name="Wang R."/>
            <person name="Manning V.A."/>
            <person name="Dhillon B."/>
            <person name="Tu Z.J."/>
            <person name="Steffenson B.J."/>
            <person name="Salamov A."/>
            <person name="Sun H."/>
            <person name="Lowry S."/>
            <person name="LaButti K."/>
            <person name="Han J."/>
            <person name="Copeland A."/>
            <person name="Lindquist E."/>
            <person name="Barry K."/>
            <person name="Schmutz J."/>
            <person name="Baker S.E."/>
            <person name="Ciuffetti L.M."/>
            <person name="Grigoriev I.V."/>
            <person name="Zhong S."/>
            <person name="Turgeon B.G."/>
        </authorList>
    </citation>
    <scope>NUCLEOTIDE SEQUENCE [LARGE SCALE GENOMIC DNA]</scope>
    <source>
        <strain evidence="9 10">FI3</strain>
    </source>
</reference>
<comment type="cofactor">
    <cofactor evidence="1 6">
        <name>heme</name>
        <dbReference type="ChEBI" id="CHEBI:30413"/>
    </cofactor>
</comment>
<evidence type="ECO:0000313" key="10">
    <source>
        <dbReference type="Proteomes" id="UP000054337"/>
    </source>
</evidence>
<dbReference type="Pfam" id="PF00067">
    <property type="entry name" value="p450"/>
    <property type="match status" value="1"/>
</dbReference>
<dbReference type="HOGENOM" id="CLU_001570_14_11_1"/>
<sequence>MFLESISDRVGFEVVSAKGLVFSSGIFLASIAIYVLGCGIYNIFFHPLRHIPGPLLARAGPLPYVLRARNGRLVEWTTQLHEKYGDVVRVAPNEVSFTAADSAWSDIYGFRTGKYKGTGSYLKDKAWYPRPVSGVPSLLSADEEGHSRMRRNLSHLFSEKSLRQQESLLQGYVDLLVQRMGEHAARGEIMDVVRWYNFITFDIIADLAFGESLYCLRDSENHEWVSLVYSAASVATIMSTRRKYGFIAFYDWARNLFQDTMQNEKRRREFSLKASAKVSERLAQLENGDDNKPDFFGQLMRNRVSEEKRLSRAEMDANAVTFLTAGSETTATTLSGFTYFVLRRPEIYAKMVQEIRSAFTSLADINVEKATQLPYLTACIQETLRMYPPVPTGFPRVVPQGGANISGHYISGGTSVYVSQYAMHHSSRHFKNPDEFVPERWLEGANGEYSGDKKDGFNPFSFGPRNCIGKNLAWAELRLIISSIFFAFDFELVDKEIDWMAMQEVFTLWKKPGLTVRLKAVSE</sequence>
<dbReference type="InterPro" id="IPR001128">
    <property type="entry name" value="Cyt_P450"/>
</dbReference>
<dbReference type="Gene3D" id="1.10.630.10">
    <property type="entry name" value="Cytochrome P450"/>
    <property type="match status" value="1"/>
</dbReference>